<dbReference type="KEGG" id="dfa:DFA_09638"/>
<dbReference type="CDD" id="cd01427">
    <property type="entry name" value="HAD_like"/>
    <property type="match status" value="1"/>
</dbReference>
<dbReference type="InterPro" id="IPR023214">
    <property type="entry name" value="HAD_sf"/>
</dbReference>
<dbReference type="NCBIfam" id="TIGR01509">
    <property type="entry name" value="HAD-SF-IA-v3"/>
    <property type="match status" value="1"/>
</dbReference>
<dbReference type="InterPro" id="IPR006439">
    <property type="entry name" value="HAD-SF_hydro_IA"/>
</dbReference>
<dbReference type="EMBL" id="GL883025">
    <property type="protein sequence ID" value="EGG15967.1"/>
    <property type="molecule type" value="Genomic_DNA"/>
</dbReference>
<accession>F4Q867</accession>
<dbReference type="RefSeq" id="XP_004352292.1">
    <property type="nucleotide sequence ID" value="XM_004352240.1"/>
</dbReference>
<gene>
    <name evidence="1" type="ORF">DFA_09638</name>
</gene>
<proteinExistence type="predicted"/>
<evidence type="ECO:0000313" key="1">
    <source>
        <dbReference type="EMBL" id="EGG15967.1"/>
    </source>
</evidence>
<dbReference type="InterPro" id="IPR036412">
    <property type="entry name" value="HAD-like_sf"/>
</dbReference>
<dbReference type="SUPFAM" id="SSF56784">
    <property type="entry name" value="HAD-like"/>
    <property type="match status" value="1"/>
</dbReference>
<protein>
    <submittedName>
        <fullName evidence="1">Uncharacterized protein</fullName>
    </submittedName>
</protein>
<name>F4Q867_CACFS</name>
<dbReference type="SFLD" id="SFLDG01129">
    <property type="entry name" value="C1.5:_HAD__Beta-PGM__Phosphata"/>
    <property type="match status" value="1"/>
</dbReference>
<dbReference type="Proteomes" id="UP000007797">
    <property type="component" value="Unassembled WGS sequence"/>
</dbReference>
<dbReference type="Pfam" id="PF00702">
    <property type="entry name" value="Hydrolase"/>
    <property type="match status" value="1"/>
</dbReference>
<keyword evidence="2" id="KW-1185">Reference proteome</keyword>
<dbReference type="SFLD" id="SFLDS00003">
    <property type="entry name" value="Haloacid_Dehalogenase"/>
    <property type="match status" value="1"/>
</dbReference>
<dbReference type="PANTHER" id="PTHR43885:SF1">
    <property type="entry name" value="SUPERFAMILY HYDROLASE, PUTATIVE (AFU_ORTHOLOGUE AFUA_4G13290)-RELATED"/>
    <property type="match status" value="1"/>
</dbReference>
<dbReference type="Gene3D" id="1.10.260.80">
    <property type="match status" value="1"/>
</dbReference>
<organism evidence="1 2">
    <name type="scientific">Cavenderia fasciculata</name>
    <name type="common">Slime mold</name>
    <name type="synonym">Dictyostelium fasciculatum</name>
    <dbReference type="NCBI Taxonomy" id="261658"/>
    <lineage>
        <taxon>Eukaryota</taxon>
        <taxon>Amoebozoa</taxon>
        <taxon>Evosea</taxon>
        <taxon>Eumycetozoa</taxon>
        <taxon>Dictyostelia</taxon>
        <taxon>Acytosteliales</taxon>
        <taxon>Cavenderiaceae</taxon>
        <taxon>Cavenderia</taxon>
    </lineage>
</organism>
<reference evidence="2" key="1">
    <citation type="journal article" date="2011" name="Genome Res.">
        <title>Phylogeny-wide analysis of social amoeba genomes highlights ancient origins for complex intercellular communication.</title>
        <authorList>
            <person name="Heidel A.J."/>
            <person name="Lawal H.M."/>
            <person name="Felder M."/>
            <person name="Schilde C."/>
            <person name="Helps N.R."/>
            <person name="Tunggal B."/>
            <person name="Rivero F."/>
            <person name="John U."/>
            <person name="Schleicher M."/>
            <person name="Eichinger L."/>
            <person name="Platzer M."/>
            <person name="Noegel A.A."/>
            <person name="Schaap P."/>
            <person name="Gloeckner G."/>
        </authorList>
    </citation>
    <scope>NUCLEOTIDE SEQUENCE [LARGE SCALE GENOMIC DNA]</scope>
    <source>
        <strain evidence="2">SH3</strain>
    </source>
</reference>
<dbReference type="AlphaFoldDB" id="F4Q867"/>
<dbReference type="PANTHER" id="PTHR43885">
    <property type="entry name" value="HALOACID DEHALOGENASE-LIKE HYDROLASE"/>
    <property type="match status" value="1"/>
</dbReference>
<sequence>MKTIKGIIFDLDGTLTLPVMDFGLLRRNLGLHTTTRDVLEAIKDWTPEQQVQGHKIIHDFEMDARNKLVIQPGASELMQLLETLNIKKAIHSRNNLANITYFQDQLGYKFDPLVGREIEPPKPNPAGCQHISKHWLIDAKDILFIGDSKDDLLTSKAFGSCSVLLVNEHNDKAKEMADLCVNSLEEFRQLIENGFFIGHTVSGGAKI</sequence>
<dbReference type="OMA" id="QTYMFKE"/>
<dbReference type="GeneID" id="14868038"/>
<evidence type="ECO:0000313" key="2">
    <source>
        <dbReference type="Proteomes" id="UP000007797"/>
    </source>
</evidence>
<dbReference type="Gene3D" id="3.40.50.1000">
    <property type="entry name" value="HAD superfamily/HAD-like"/>
    <property type="match status" value="1"/>
</dbReference>
<dbReference type="STRING" id="1054147.F4Q867"/>
<dbReference type="OrthoDB" id="426235at2759"/>
<dbReference type="NCBIfam" id="TIGR01549">
    <property type="entry name" value="HAD-SF-IA-v1"/>
    <property type="match status" value="1"/>
</dbReference>